<evidence type="ECO:0000256" key="2">
    <source>
        <dbReference type="ARBA" id="ARBA00023002"/>
    </source>
</evidence>
<dbReference type="AlphaFoldDB" id="A0A381WF49"/>
<reference evidence="3" key="1">
    <citation type="submission" date="2018-05" db="EMBL/GenBank/DDBJ databases">
        <authorList>
            <person name="Lanie J.A."/>
            <person name="Ng W.-L."/>
            <person name="Kazmierczak K.M."/>
            <person name="Andrzejewski T.M."/>
            <person name="Davidsen T.M."/>
            <person name="Wayne K.J."/>
            <person name="Tettelin H."/>
            <person name="Glass J.I."/>
            <person name="Rusch D."/>
            <person name="Podicherti R."/>
            <person name="Tsui H.-C.T."/>
            <person name="Winkler M.E."/>
        </authorList>
    </citation>
    <scope>NUCLEOTIDE SEQUENCE</scope>
</reference>
<evidence type="ECO:0000256" key="1">
    <source>
        <dbReference type="ARBA" id="ARBA00006484"/>
    </source>
</evidence>
<evidence type="ECO:0008006" key="4">
    <source>
        <dbReference type="Google" id="ProtNLM"/>
    </source>
</evidence>
<gene>
    <name evidence="3" type="ORF">METZ01_LOCUS103936</name>
</gene>
<comment type="similarity">
    <text evidence="1">Belongs to the short-chain dehydrogenases/reductases (SDR) family.</text>
</comment>
<dbReference type="Pfam" id="PF13561">
    <property type="entry name" value="adh_short_C2"/>
    <property type="match status" value="1"/>
</dbReference>
<dbReference type="PRINTS" id="PR00081">
    <property type="entry name" value="GDHRDH"/>
</dbReference>
<dbReference type="InterPro" id="IPR002347">
    <property type="entry name" value="SDR_fam"/>
</dbReference>
<dbReference type="EMBL" id="UINC01011597">
    <property type="protein sequence ID" value="SVA51082.1"/>
    <property type="molecule type" value="Genomic_DNA"/>
</dbReference>
<keyword evidence="2" id="KW-0560">Oxidoreductase</keyword>
<proteinExistence type="inferred from homology"/>
<dbReference type="InterPro" id="IPR036291">
    <property type="entry name" value="NAD(P)-bd_dom_sf"/>
</dbReference>
<organism evidence="3">
    <name type="scientific">marine metagenome</name>
    <dbReference type="NCBI Taxonomy" id="408172"/>
    <lineage>
        <taxon>unclassified sequences</taxon>
        <taxon>metagenomes</taxon>
        <taxon>ecological metagenomes</taxon>
    </lineage>
</organism>
<sequence length="253" mass="26324">MALNGRLEGKVAVVTGASNGMGAAESKLLASEGAHVVACDIQAESGEEVVSEILSEGGSAEYAHCDVTSEIEWKSVIESTVSKYGGLHVLVNNAGISSTSVEDNLATDAWENIMNINATGVFLGTKTAAEVMKEQGGGSIVNISSIMGFVGGEYGHPAYHASKGAVRIFSKAMAVKYGPHGVRVNTVHPGFMPPMTSSNHPSSGSRDHYVAQTPLRRTGKTIEVAYGVLFLASDEASFVTGTELVIDGGYIAQ</sequence>
<dbReference type="PANTHER" id="PTHR24321">
    <property type="entry name" value="DEHYDROGENASES, SHORT CHAIN"/>
    <property type="match status" value="1"/>
</dbReference>
<evidence type="ECO:0000313" key="3">
    <source>
        <dbReference type="EMBL" id="SVA51082.1"/>
    </source>
</evidence>
<dbReference type="SUPFAM" id="SSF51735">
    <property type="entry name" value="NAD(P)-binding Rossmann-fold domains"/>
    <property type="match status" value="1"/>
</dbReference>
<dbReference type="FunFam" id="3.40.50.720:FF:000084">
    <property type="entry name" value="Short-chain dehydrogenase reductase"/>
    <property type="match status" value="1"/>
</dbReference>
<dbReference type="PRINTS" id="PR00080">
    <property type="entry name" value="SDRFAMILY"/>
</dbReference>
<dbReference type="PANTHER" id="PTHR24321:SF8">
    <property type="entry name" value="ESTRADIOL 17-BETA-DEHYDROGENASE 8-RELATED"/>
    <property type="match status" value="1"/>
</dbReference>
<protein>
    <recommendedName>
        <fullName evidence="4">Cyclopentanol dehydrogenase</fullName>
    </recommendedName>
</protein>
<name>A0A381WF49_9ZZZZ</name>
<dbReference type="NCBIfam" id="NF005559">
    <property type="entry name" value="PRK07231.1"/>
    <property type="match status" value="1"/>
</dbReference>
<accession>A0A381WF49</accession>
<dbReference type="Gene3D" id="3.40.50.720">
    <property type="entry name" value="NAD(P)-binding Rossmann-like Domain"/>
    <property type="match status" value="1"/>
</dbReference>
<dbReference type="GO" id="GO:0016491">
    <property type="term" value="F:oxidoreductase activity"/>
    <property type="evidence" value="ECO:0007669"/>
    <property type="project" value="UniProtKB-KW"/>
</dbReference>